<feature type="domain" description="Fibronectin type-III" evidence="4">
    <location>
        <begin position="170"/>
        <end position="272"/>
    </location>
</feature>
<evidence type="ECO:0000259" key="4">
    <source>
        <dbReference type="PROSITE" id="PS50853"/>
    </source>
</evidence>
<evidence type="ECO:0000313" key="5">
    <source>
        <dbReference type="EMBL" id="OQR96517.1"/>
    </source>
</evidence>
<dbReference type="Proteomes" id="UP000243579">
    <property type="component" value="Unassembled WGS sequence"/>
</dbReference>
<dbReference type="Gene3D" id="1.25.40.20">
    <property type="entry name" value="Ankyrin repeat-containing domain"/>
    <property type="match status" value="1"/>
</dbReference>
<dbReference type="SUPFAM" id="SSF48403">
    <property type="entry name" value="Ankyrin repeat"/>
    <property type="match status" value="1"/>
</dbReference>
<dbReference type="SUPFAM" id="SSF49265">
    <property type="entry name" value="Fibronectin type III"/>
    <property type="match status" value="1"/>
</dbReference>
<reference evidence="5 6" key="1">
    <citation type="journal article" date="2014" name="Genome Biol. Evol.">
        <title>The secreted proteins of Achlya hypogyna and Thraustotheca clavata identify the ancestral oomycete secretome and reveal gene acquisitions by horizontal gene transfer.</title>
        <authorList>
            <person name="Misner I."/>
            <person name="Blouin N."/>
            <person name="Leonard G."/>
            <person name="Richards T.A."/>
            <person name="Lane C.E."/>
        </authorList>
    </citation>
    <scope>NUCLEOTIDE SEQUENCE [LARGE SCALE GENOMIC DNA]</scope>
    <source>
        <strain evidence="5 6">ATCC 48635</strain>
    </source>
</reference>
<dbReference type="Pfam" id="PF13606">
    <property type="entry name" value="Ank_3"/>
    <property type="match status" value="1"/>
</dbReference>
<name>A0A1V9ZEZ4_ACHHY</name>
<dbReference type="PROSITE" id="PS50853">
    <property type="entry name" value="FN3"/>
    <property type="match status" value="1"/>
</dbReference>
<comment type="caution">
    <text evidence="5">The sequence shown here is derived from an EMBL/GenBank/DDBJ whole genome shotgun (WGS) entry which is preliminary data.</text>
</comment>
<accession>A0A1V9ZEZ4</accession>
<proteinExistence type="predicted"/>
<evidence type="ECO:0000256" key="3">
    <source>
        <dbReference type="PROSITE-ProRule" id="PRU00023"/>
    </source>
</evidence>
<feature type="repeat" description="ANK" evidence="3">
    <location>
        <begin position="70"/>
        <end position="102"/>
    </location>
</feature>
<evidence type="ECO:0000256" key="1">
    <source>
        <dbReference type="ARBA" id="ARBA00022737"/>
    </source>
</evidence>
<keyword evidence="1" id="KW-0677">Repeat</keyword>
<dbReference type="Gene3D" id="2.60.40.10">
    <property type="entry name" value="Immunoglobulins"/>
    <property type="match status" value="1"/>
</dbReference>
<sequence length="281" mass="31843">MTYKSTSSTDPEEEGNEPWRVTLLRALIKGDLEIMVRDLTSHIQAIAQKLTTHMSRAKLEWETLHWWQLQDATPLFIAAVFAHPPLVRWLLKHGADRSMTCYLGQTALDLCGEHSGNEEAIDECKRLLKNSPKSVPDAPGSTEALCHISTEHVFRHIQVAEENERGVLRLVDKRVPHTLHKCILNLRWATPLSNGSMIEKYEVRYRVHVPGDKSMVRGWRSQTTTHSRLREYQAITIEGLQLDTCFDLSLRAQNAVGRGDWSTIELFTTPPHPKGAAEPSA</sequence>
<dbReference type="Pfam" id="PF00041">
    <property type="entry name" value="fn3"/>
    <property type="match status" value="1"/>
</dbReference>
<dbReference type="AlphaFoldDB" id="A0A1V9ZEZ4"/>
<evidence type="ECO:0000313" key="6">
    <source>
        <dbReference type="Proteomes" id="UP000243579"/>
    </source>
</evidence>
<gene>
    <name evidence="5" type="ORF">ACHHYP_15501</name>
</gene>
<dbReference type="CDD" id="cd00063">
    <property type="entry name" value="FN3"/>
    <property type="match status" value="1"/>
</dbReference>
<dbReference type="InterPro" id="IPR002110">
    <property type="entry name" value="Ankyrin_rpt"/>
</dbReference>
<evidence type="ECO:0000256" key="2">
    <source>
        <dbReference type="ARBA" id="ARBA00023043"/>
    </source>
</evidence>
<dbReference type="InterPro" id="IPR036116">
    <property type="entry name" value="FN3_sf"/>
</dbReference>
<dbReference type="PANTHER" id="PTHR24171">
    <property type="entry name" value="ANKYRIN REPEAT DOMAIN-CONTAINING PROTEIN 39-RELATED"/>
    <property type="match status" value="1"/>
</dbReference>
<dbReference type="InterPro" id="IPR003961">
    <property type="entry name" value="FN3_dom"/>
</dbReference>
<keyword evidence="6" id="KW-1185">Reference proteome</keyword>
<keyword evidence="2 3" id="KW-0040">ANK repeat</keyword>
<dbReference type="EMBL" id="JNBR01000143">
    <property type="protein sequence ID" value="OQR96517.1"/>
    <property type="molecule type" value="Genomic_DNA"/>
</dbReference>
<dbReference type="PROSITE" id="PS50297">
    <property type="entry name" value="ANK_REP_REGION"/>
    <property type="match status" value="1"/>
</dbReference>
<protein>
    <recommendedName>
        <fullName evidence="4">Fibronectin type-III domain-containing protein</fullName>
    </recommendedName>
</protein>
<organism evidence="5 6">
    <name type="scientific">Achlya hypogyna</name>
    <name type="common">Oomycete</name>
    <name type="synonym">Protoachlya hypogyna</name>
    <dbReference type="NCBI Taxonomy" id="1202772"/>
    <lineage>
        <taxon>Eukaryota</taxon>
        <taxon>Sar</taxon>
        <taxon>Stramenopiles</taxon>
        <taxon>Oomycota</taxon>
        <taxon>Saprolegniomycetes</taxon>
        <taxon>Saprolegniales</taxon>
        <taxon>Achlyaceae</taxon>
        <taxon>Achlya</taxon>
    </lineage>
</organism>
<dbReference type="InterPro" id="IPR036770">
    <property type="entry name" value="Ankyrin_rpt-contain_sf"/>
</dbReference>
<dbReference type="OrthoDB" id="58789at2759"/>
<dbReference type="PROSITE" id="PS50088">
    <property type="entry name" value="ANK_REPEAT"/>
    <property type="match status" value="1"/>
</dbReference>
<dbReference type="InterPro" id="IPR013783">
    <property type="entry name" value="Ig-like_fold"/>
</dbReference>